<feature type="transmembrane region" description="Helical" evidence="6">
    <location>
        <begin position="299"/>
        <end position="319"/>
    </location>
</feature>
<accession>A0A6A5YG01</accession>
<dbReference type="InterPro" id="IPR011701">
    <property type="entry name" value="MFS"/>
</dbReference>
<proteinExistence type="predicted"/>
<keyword evidence="3 6" id="KW-0812">Transmembrane</keyword>
<feature type="transmembrane region" description="Helical" evidence="6">
    <location>
        <begin position="124"/>
        <end position="141"/>
    </location>
</feature>
<feature type="transmembrane region" description="Helical" evidence="6">
    <location>
        <begin position="184"/>
        <end position="203"/>
    </location>
</feature>
<feature type="transmembrane region" description="Helical" evidence="6">
    <location>
        <begin position="444"/>
        <end position="466"/>
    </location>
</feature>
<feature type="transmembrane region" description="Helical" evidence="6">
    <location>
        <begin position="28"/>
        <end position="47"/>
    </location>
</feature>
<evidence type="ECO:0000256" key="1">
    <source>
        <dbReference type="ARBA" id="ARBA00004141"/>
    </source>
</evidence>
<evidence type="ECO:0000256" key="3">
    <source>
        <dbReference type="ARBA" id="ARBA00022692"/>
    </source>
</evidence>
<dbReference type="Gene3D" id="1.20.1250.20">
    <property type="entry name" value="MFS general substrate transporter like domains"/>
    <property type="match status" value="1"/>
</dbReference>
<keyword evidence="4 6" id="KW-1133">Transmembrane helix</keyword>
<feature type="transmembrane region" description="Helical" evidence="6">
    <location>
        <begin position="263"/>
        <end position="287"/>
    </location>
</feature>
<dbReference type="GO" id="GO:0005886">
    <property type="term" value="C:plasma membrane"/>
    <property type="evidence" value="ECO:0007669"/>
    <property type="project" value="TreeGrafter"/>
</dbReference>
<evidence type="ECO:0000256" key="6">
    <source>
        <dbReference type="SAM" id="Phobius"/>
    </source>
</evidence>
<sequence>MASFEDQSELSADRSSVYSVFTRTEKRCIIVLVSYAAWFSTLSSFIYFPAIESISKSLGVSVDKVNLTITSYMAVATIAPTLLGDTADTLGRRPTYIIALSLYFIANLAIALAHSYLALLSLRVLQALAISGLFSVAYGVITDIASPAERGSYVSAVSFAITIAPTLGPILGGCLSYAVGWTWIFWFLCIASALCLCLIIFSLPETSRNIVGDGSIRPPKYLRLPIWTVMNQREDRDPGVSFTWKTPNPLKSLNILFRPDNTAIIIAAGLLYVAYTCINASISILFIEMYNLSQWEVGLIYLPFGIGGIVSTLFSGRLIDSAYYRARTARGLTTDRATGDDLDVFPIEKARIAVIWVPMVLTVASIVAFGWTLHFQLHLAIPLCLQFIAGLCMQLDFSIYNTLLVDKNHRSPAAAQASSNIVRCTLAAITMAFLQGLFDSWGIGWTFTFIGGLCLLAIVLFLIDYFHGTSWRQKYLSKPIRR</sequence>
<name>A0A6A5YG01_9PLEO</name>
<dbReference type="InterPro" id="IPR020846">
    <property type="entry name" value="MFS_dom"/>
</dbReference>
<dbReference type="AlphaFoldDB" id="A0A6A5YG01"/>
<evidence type="ECO:0000313" key="9">
    <source>
        <dbReference type="Proteomes" id="UP000799770"/>
    </source>
</evidence>
<comment type="subcellular location">
    <subcellularLocation>
        <location evidence="1">Membrane</location>
        <topology evidence="1">Multi-pass membrane protein</topology>
    </subcellularLocation>
</comment>
<protein>
    <submittedName>
        <fullName evidence="8">Major facilitator superfamily domain-containing protein</fullName>
    </submittedName>
</protein>
<dbReference type="InterPro" id="IPR036259">
    <property type="entry name" value="MFS_trans_sf"/>
</dbReference>
<keyword evidence="5 6" id="KW-0472">Membrane</keyword>
<dbReference type="FunFam" id="1.20.1250.20:FF:000172">
    <property type="entry name" value="MFS multidrug resistance transporter"/>
    <property type="match status" value="1"/>
</dbReference>
<dbReference type="Proteomes" id="UP000799770">
    <property type="component" value="Unassembled WGS sequence"/>
</dbReference>
<keyword evidence="9" id="KW-1185">Reference proteome</keyword>
<dbReference type="PANTHER" id="PTHR23502:SF51">
    <property type="entry name" value="QUINIDINE RESISTANCE PROTEIN 1-RELATED"/>
    <property type="match status" value="1"/>
</dbReference>
<dbReference type="OrthoDB" id="2441642at2759"/>
<feature type="transmembrane region" description="Helical" evidence="6">
    <location>
        <begin position="153"/>
        <end position="178"/>
    </location>
</feature>
<reference evidence="8" key="1">
    <citation type="journal article" date="2020" name="Stud. Mycol.">
        <title>101 Dothideomycetes genomes: a test case for predicting lifestyles and emergence of pathogens.</title>
        <authorList>
            <person name="Haridas S."/>
            <person name="Albert R."/>
            <person name="Binder M."/>
            <person name="Bloem J."/>
            <person name="Labutti K."/>
            <person name="Salamov A."/>
            <person name="Andreopoulos B."/>
            <person name="Baker S."/>
            <person name="Barry K."/>
            <person name="Bills G."/>
            <person name="Bluhm B."/>
            <person name="Cannon C."/>
            <person name="Castanera R."/>
            <person name="Culley D."/>
            <person name="Daum C."/>
            <person name="Ezra D."/>
            <person name="Gonzalez J."/>
            <person name="Henrissat B."/>
            <person name="Kuo A."/>
            <person name="Liang C."/>
            <person name="Lipzen A."/>
            <person name="Lutzoni F."/>
            <person name="Magnuson J."/>
            <person name="Mondo S."/>
            <person name="Nolan M."/>
            <person name="Ohm R."/>
            <person name="Pangilinan J."/>
            <person name="Park H.-J."/>
            <person name="Ramirez L."/>
            <person name="Alfaro M."/>
            <person name="Sun H."/>
            <person name="Tritt A."/>
            <person name="Yoshinaga Y."/>
            <person name="Zwiers L.-H."/>
            <person name="Turgeon B."/>
            <person name="Goodwin S."/>
            <person name="Spatafora J."/>
            <person name="Crous P."/>
            <person name="Grigoriev I."/>
        </authorList>
    </citation>
    <scope>NUCLEOTIDE SEQUENCE</scope>
    <source>
        <strain evidence="8">CBS 627.86</strain>
    </source>
</reference>
<keyword evidence="2" id="KW-0813">Transport</keyword>
<dbReference type="PANTHER" id="PTHR23502">
    <property type="entry name" value="MAJOR FACILITATOR SUPERFAMILY"/>
    <property type="match status" value="1"/>
</dbReference>
<dbReference type="EMBL" id="ML977370">
    <property type="protein sequence ID" value="KAF2105863.1"/>
    <property type="molecule type" value="Genomic_DNA"/>
</dbReference>
<dbReference type="GO" id="GO:0022857">
    <property type="term" value="F:transmembrane transporter activity"/>
    <property type="evidence" value="ECO:0007669"/>
    <property type="project" value="InterPro"/>
</dbReference>
<dbReference type="SUPFAM" id="SSF103473">
    <property type="entry name" value="MFS general substrate transporter"/>
    <property type="match status" value="1"/>
</dbReference>
<feature type="domain" description="Major facilitator superfamily (MFS) profile" evidence="7">
    <location>
        <begin position="29"/>
        <end position="469"/>
    </location>
</feature>
<feature type="transmembrane region" description="Helical" evidence="6">
    <location>
        <begin position="67"/>
        <end position="84"/>
    </location>
</feature>
<feature type="transmembrane region" description="Helical" evidence="6">
    <location>
        <begin position="96"/>
        <end position="118"/>
    </location>
</feature>
<dbReference type="PROSITE" id="PS50850">
    <property type="entry name" value="MFS"/>
    <property type="match status" value="1"/>
</dbReference>
<evidence type="ECO:0000259" key="7">
    <source>
        <dbReference type="PROSITE" id="PS50850"/>
    </source>
</evidence>
<dbReference type="Pfam" id="PF07690">
    <property type="entry name" value="MFS_1"/>
    <property type="match status" value="1"/>
</dbReference>
<evidence type="ECO:0000313" key="8">
    <source>
        <dbReference type="EMBL" id="KAF2105863.1"/>
    </source>
</evidence>
<evidence type="ECO:0000256" key="5">
    <source>
        <dbReference type="ARBA" id="ARBA00023136"/>
    </source>
</evidence>
<evidence type="ECO:0000256" key="2">
    <source>
        <dbReference type="ARBA" id="ARBA00022448"/>
    </source>
</evidence>
<evidence type="ECO:0000256" key="4">
    <source>
        <dbReference type="ARBA" id="ARBA00022989"/>
    </source>
</evidence>
<gene>
    <name evidence="8" type="ORF">BDV96DRAFT_559897</name>
</gene>
<feature type="transmembrane region" description="Helical" evidence="6">
    <location>
        <begin position="352"/>
        <end position="373"/>
    </location>
</feature>
<organism evidence="8 9">
    <name type="scientific">Lophiotrema nucula</name>
    <dbReference type="NCBI Taxonomy" id="690887"/>
    <lineage>
        <taxon>Eukaryota</taxon>
        <taxon>Fungi</taxon>
        <taxon>Dikarya</taxon>
        <taxon>Ascomycota</taxon>
        <taxon>Pezizomycotina</taxon>
        <taxon>Dothideomycetes</taxon>
        <taxon>Pleosporomycetidae</taxon>
        <taxon>Pleosporales</taxon>
        <taxon>Lophiotremataceae</taxon>
        <taxon>Lophiotrema</taxon>
    </lineage>
</organism>